<dbReference type="EMBL" id="JAACJM010000042">
    <property type="protein sequence ID" value="KAF5361198.1"/>
    <property type="molecule type" value="Genomic_DNA"/>
</dbReference>
<feature type="region of interest" description="Disordered" evidence="2">
    <location>
        <begin position="143"/>
        <end position="179"/>
    </location>
</feature>
<comment type="caution">
    <text evidence="3">The sequence shown here is derived from an EMBL/GenBank/DDBJ whole genome shotgun (WGS) entry which is preliminary data.</text>
</comment>
<proteinExistence type="predicted"/>
<organism evidence="3 4">
    <name type="scientific">Tetrapyrgos nigripes</name>
    <dbReference type="NCBI Taxonomy" id="182062"/>
    <lineage>
        <taxon>Eukaryota</taxon>
        <taxon>Fungi</taxon>
        <taxon>Dikarya</taxon>
        <taxon>Basidiomycota</taxon>
        <taxon>Agaricomycotina</taxon>
        <taxon>Agaricomycetes</taxon>
        <taxon>Agaricomycetidae</taxon>
        <taxon>Agaricales</taxon>
        <taxon>Marasmiineae</taxon>
        <taxon>Marasmiaceae</taxon>
        <taxon>Tetrapyrgos</taxon>
    </lineage>
</organism>
<evidence type="ECO:0000256" key="2">
    <source>
        <dbReference type="SAM" id="MobiDB-lite"/>
    </source>
</evidence>
<dbReference type="Proteomes" id="UP000559256">
    <property type="component" value="Unassembled WGS sequence"/>
</dbReference>
<feature type="coiled-coil region" evidence="1">
    <location>
        <begin position="33"/>
        <end position="97"/>
    </location>
</feature>
<feature type="compositionally biased region" description="Basic and acidic residues" evidence="2">
    <location>
        <begin position="206"/>
        <end position="230"/>
    </location>
</feature>
<evidence type="ECO:0000313" key="3">
    <source>
        <dbReference type="EMBL" id="KAF5361198.1"/>
    </source>
</evidence>
<protein>
    <submittedName>
        <fullName evidence="3">Uncharacterized protein</fullName>
    </submittedName>
</protein>
<name>A0A8H5GA72_9AGAR</name>
<dbReference type="AlphaFoldDB" id="A0A8H5GA72"/>
<accession>A0A8H5GA72</accession>
<sequence length="241" mass="27443">MRRAQSVRNYTKPSLALGADDLGVLREGDESNEDVLRRQLLEKDRECDRLQTQIQTLTDQLSQRPPLEQVQELEREYRDLELLLNGTQRENEKFMAEIERGKTREKMLERELSKLAGENWQANLDFEPSFNASTIGTIGTMRRHHRNNTIGPGSSSTSVVAQSTPATPSSIRELSSDQQQQQQLAAHLEQVRLLVVGMDQRLQGREEKLKQQMKKAEQESGRFDRLRKEAQTQVGSGSGNA</sequence>
<keyword evidence="4" id="KW-1185">Reference proteome</keyword>
<evidence type="ECO:0000256" key="1">
    <source>
        <dbReference type="SAM" id="Coils"/>
    </source>
</evidence>
<dbReference type="OrthoDB" id="3363533at2759"/>
<evidence type="ECO:0000313" key="4">
    <source>
        <dbReference type="Proteomes" id="UP000559256"/>
    </source>
</evidence>
<keyword evidence="1" id="KW-0175">Coiled coil</keyword>
<reference evidence="3 4" key="1">
    <citation type="journal article" date="2020" name="ISME J.">
        <title>Uncovering the hidden diversity of litter-decomposition mechanisms in mushroom-forming fungi.</title>
        <authorList>
            <person name="Floudas D."/>
            <person name="Bentzer J."/>
            <person name="Ahren D."/>
            <person name="Johansson T."/>
            <person name="Persson P."/>
            <person name="Tunlid A."/>
        </authorList>
    </citation>
    <scope>NUCLEOTIDE SEQUENCE [LARGE SCALE GENOMIC DNA]</scope>
    <source>
        <strain evidence="3 4">CBS 291.85</strain>
    </source>
</reference>
<feature type="compositionally biased region" description="Polar residues" evidence="2">
    <location>
        <begin position="148"/>
        <end position="177"/>
    </location>
</feature>
<gene>
    <name evidence="3" type="ORF">D9758_009028</name>
</gene>
<feature type="region of interest" description="Disordered" evidence="2">
    <location>
        <begin position="206"/>
        <end position="241"/>
    </location>
</feature>